<keyword evidence="5 7" id="KW-0472">Membrane</keyword>
<organism evidence="9 10">
    <name type="scientific">Alloalcanivorax gelatiniphagus</name>
    <dbReference type="NCBI Taxonomy" id="1194167"/>
    <lineage>
        <taxon>Bacteria</taxon>
        <taxon>Pseudomonadati</taxon>
        <taxon>Pseudomonadota</taxon>
        <taxon>Gammaproteobacteria</taxon>
        <taxon>Oceanospirillales</taxon>
        <taxon>Alcanivoracaceae</taxon>
        <taxon>Alloalcanivorax</taxon>
    </lineage>
</organism>
<keyword evidence="10" id="KW-1185">Reference proteome</keyword>
<keyword evidence="3 7" id="KW-1134">Transmembrane beta strand</keyword>
<evidence type="ECO:0000256" key="2">
    <source>
        <dbReference type="ARBA" id="ARBA00022448"/>
    </source>
</evidence>
<gene>
    <name evidence="9" type="ORF">FGS76_15215</name>
</gene>
<comment type="similarity">
    <text evidence="7">Belongs to the TonB-dependent receptor family.</text>
</comment>
<keyword evidence="8" id="KW-0732">Signal</keyword>
<evidence type="ECO:0000256" key="8">
    <source>
        <dbReference type="SAM" id="SignalP"/>
    </source>
</evidence>
<dbReference type="PROSITE" id="PS52016">
    <property type="entry name" value="TONB_DEPENDENT_REC_3"/>
    <property type="match status" value="1"/>
</dbReference>
<reference evidence="9 10" key="1">
    <citation type="submission" date="2019-05" db="EMBL/GenBank/DDBJ databases">
        <title>Genome of Alcanivorax gelatiniphagus, an oil degrading marine bacteria.</title>
        <authorList>
            <person name="Kwon K.K."/>
        </authorList>
    </citation>
    <scope>NUCLEOTIDE SEQUENCE [LARGE SCALE GENOMIC DNA]</scope>
    <source>
        <strain evidence="9 10">MEBiC 08158</strain>
    </source>
</reference>
<dbReference type="Proteomes" id="UP000739180">
    <property type="component" value="Unassembled WGS sequence"/>
</dbReference>
<keyword evidence="2 7" id="KW-0813">Transport</keyword>
<dbReference type="EMBL" id="VCQT01000044">
    <property type="protein sequence ID" value="TMW11398.1"/>
    <property type="molecule type" value="Genomic_DNA"/>
</dbReference>
<evidence type="ECO:0000256" key="4">
    <source>
        <dbReference type="ARBA" id="ARBA00022692"/>
    </source>
</evidence>
<comment type="caution">
    <text evidence="9">The sequence shown here is derived from an EMBL/GenBank/DDBJ whole genome shotgun (WGS) entry which is preliminary data.</text>
</comment>
<sequence length="824" mass="93248">MTDYSFWPAALTAGLFFFVLSAHAEDDVETLNPVYVHGDGAAQPVTTEPEGSYRLDRHMLDDYGSANGSVTEALEVLPNIQFSEDRYKPESLYDLKPASISISGGRAYENNFQLDGVDINSRLDPLADKPNSITDVPGHEQSLFIDEDMLESVTVYDSNVPARFGNFTGGVVDMKTRRAGQGPRRVNLSYSTTRSDWVDYRVFHHVPDDAENPKEPPEPDSFKRERMGISVDQPLAGGRGVYLGATRSYSRNPDVSLGEIKDQEQENLGLSGRFYTPVWDQGWLDLGLAVAPYKGEYFIKDAKDSDFSVRGGGLTGNGKLSWLTDRHDITARLAVSLSENSRRSPQHFFNWQNSPSRHWGIENDLAFSRQGGFGDLDREQQRYTFGLDAQRQPVRWLGRRWNLEYGVDLSYVRVIEDRPATSYIYQNGIVNTEIQCRGVSLDCVDGEQFFSTRNVYAAHDLDVGLAQAAAYTEASTHWGRVKTVFGARYDYDDFLGNLNFSPRFRGAFDMFGNGRTNLTFGANRYYGAPLLSYKLREARQPHYTEYRGSVANVVGDWESDSGGARTRYVFSDLNTPYSDELSVGLKQAFLGGIVDLKYVHREGRDELSQQRTDIQEDGFELYRLSNDGSSRYQGISLAWYRTFGRYHLGLSTTWSEAETSNSDYDVSADNPLADEYIYYRGKRMRQGELEQVRYDYNRPLVATVSLAADLHRNLRASLVTTWRDEQRYIANSGRSQKGETITLPNGQTVTESLPVYEDRQRPATWISNLKLTWQVTRKPGLVLDAQINNVFNARTYTADDGNPNTYDSGIEIGRNYWLGMKVRL</sequence>
<dbReference type="InterPro" id="IPR037066">
    <property type="entry name" value="Plug_dom_sf"/>
</dbReference>
<dbReference type="Gene3D" id="2.170.130.10">
    <property type="entry name" value="TonB-dependent receptor, plug domain"/>
    <property type="match status" value="1"/>
</dbReference>
<comment type="subcellular location">
    <subcellularLocation>
        <location evidence="1 7">Cell outer membrane</location>
        <topology evidence="1 7">Multi-pass membrane protein</topology>
    </subcellularLocation>
</comment>
<dbReference type="InterPro" id="IPR036942">
    <property type="entry name" value="Beta-barrel_TonB_sf"/>
</dbReference>
<name>A0ABY2XI11_9GAMM</name>
<keyword evidence="9" id="KW-0675">Receptor</keyword>
<proteinExistence type="inferred from homology"/>
<dbReference type="PANTHER" id="PTHR40980:SF4">
    <property type="entry name" value="TONB-DEPENDENT RECEPTOR-LIKE BETA-BARREL DOMAIN-CONTAINING PROTEIN"/>
    <property type="match status" value="1"/>
</dbReference>
<accession>A0ABY2XI11</accession>
<keyword evidence="4 7" id="KW-0812">Transmembrane</keyword>
<dbReference type="InterPro" id="IPR039426">
    <property type="entry name" value="TonB-dep_rcpt-like"/>
</dbReference>
<keyword evidence="6 7" id="KW-0998">Cell outer membrane</keyword>
<evidence type="ECO:0000256" key="1">
    <source>
        <dbReference type="ARBA" id="ARBA00004571"/>
    </source>
</evidence>
<dbReference type="SUPFAM" id="SSF56935">
    <property type="entry name" value="Porins"/>
    <property type="match status" value="1"/>
</dbReference>
<dbReference type="PANTHER" id="PTHR40980">
    <property type="entry name" value="PLUG DOMAIN-CONTAINING PROTEIN"/>
    <property type="match status" value="1"/>
</dbReference>
<evidence type="ECO:0000313" key="10">
    <source>
        <dbReference type="Proteomes" id="UP000739180"/>
    </source>
</evidence>
<evidence type="ECO:0000256" key="3">
    <source>
        <dbReference type="ARBA" id="ARBA00022452"/>
    </source>
</evidence>
<dbReference type="RefSeq" id="WP_138773488.1">
    <property type="nucleotide sequence ID" value="NZ_JBHSSX010000022.1"/>
</dbReference>
<feature type="chain" id="PRO_5045935454" evidence="8">
    <location>
        <begin position="25"/>
        <end position="824"/>
    </location>
</feature>
<evidence type="ECO:0000256" key="6">
    <source>
        <dbReference type="ARBA" id="ARBA00023237"/>
    </source>
</evidence>
<evidence type="ECO:0000256" key="5">
    <source>
        <dbReference type="ARBA" id="ARBA00023136"/>
    </source>
</evidence>
<protein>
    <submittedName>
        <fullName evidence="9">TonB-dependent receptor</fullName>
    </submittedName>
</protein>
<evidence type="ECO:0000256" key="7">
    <source>
        <dbReference type="PROSITE-ProRule" id="PRU01360"/>
    </source>
</evidence>
<evidence type="ECO:0000313" key="9">
    <source>
        <dbReference type="EMBL" id="TMW11398.1"/>
    </source>
</evidence>
<dbReference type="Gene3D" id="2.40.170.20">
    <property type="entry name" value="TonB-dependent receptor, beta-barrel domain"/>
    <property type="match status" value="1"/>
</dbReference>
<feature type="signal peptide" evidence="8">
    <location>
        <begin position="1"/>
        <end position="24"/>
    </location>
</feature>